<dbReference type="InterPro" id="IPR013094">
    <property type="entry name" value="AB_hydrolase_3"/>
</dbReference>
<evidence type="ECO:0000256" key="3">
    <source>
        <dbReference type="ARBA" id="ARBA00023125"/>
    </source>
</evidence>
<protein>
    <submittedName>
        <fullName evidence="7">Alpha/beta hydrolase fold domain-containing protein</fullName>
    </submittedName>
</protein>
<dbReference type="Pfam" id="PF07859">
    <property type="entry name" value="Abhydrolase_3"/>
    <property type="match status" value="1"/>
</dbReference>
<evidence type="ECO:0000256" key="1">
    <source>
        <dbReference type="ARBA" id="ARBA00022801"/>
    </source>
</evidence>
<dbReference type="InterPro" id="IPR036390">
    <property type="entry name" value="WH_DNA-bd_sf"/>
</dbReference>
<dbReference type="InterPro" id="IPR050300">
    <property type="entry name" value="GDXG_lipolytic_enzyme"/>
</dbReference>
<dbReference type="PANTHER" id="PTHR48081">
    <property type="entry name" value="AB HYDROLASE SUPERFAMILY PROTEIN C4A8.06C"/>
    <property type="match status" value="1"/>
</dbReference>
<dbReference type="GO" id="GO:0016787">
    <property type="term" value="F:hydrolase activity"/>
    <property type="evidence" value="ECO:0007669"/>
    <property type="project" value="UniProtKB-KW"/>
</dbReference>
<name>A0ABS8Z4X0_9PSEU</name>
<dbReference type="RefSeq" id="WP_233724535.1">
    <property type="nucleotide sequence ID" value="NZ_JAJVCN010000001.1"/>
</dbReference>
<dbReference type="SMART" id="SM00345">
    <property type="entry name" value="HTH_GNTR"/>
    <property type="match status" value="1"/>
</dbReference>
<accession>A0ABS8Z4X0</accession>
<proteinExistence type="predicted"/>
<organism evidence="7 8">
    <name type="scientific">Kibdelosporangium philippinense</name>
    <dbReference type="NCBI Taxonomy" id="211113"/>
    <lineage>
        <taxon>Bacteria</taxon>
        <taxon>Bacillati</taxon>
        <taxon>Actinomycetota</taxon>
        <taxon>Actinomycetes</taxon>
        <taxon>Pseudonocardiales</taxon>
        <taxon>Pseudonocardiaceae</taxon>
        <taxon>Kibdelosporangium</taxon>
    </lineage>
</organism>
<dbReference type="Proteomes" id="UP001521150">
    <property type="component" value="Unassembled WGS sequence"/>
</dbReference>
<dbReference type="InterPro" id="IPR000524">
    <property type="entry name" value="Tscrpt_reg_HTH_GntR"/>
</dbReference>
<dbReference type="PROSITE" id="PS50949">
    <property type="entry name" value="HTH_GNTR"/>
    <property type="match status" value="1"/>
</dbReference>
<dbReference type="InterPro" id="IPR036388">
    <property type="entry name" value="WH-like_DNA-bd_sf"/>
</dbReference>
<comment type="caution">
    <text evidence="7">The sequence shown here is derived from an EMBL/GenBank/DDBJ whole genome shotgun (WGS) entry which is preliminary data.</text>
</comment>
<feature type="region of interest" description="Disordered" evidence="5">
    <location>
        <begin position="1"/>
        <end position="20"/>
    </location>
</feature>
<dbReference type="Pfam" id="PF00392">
    <property type="entry name" value="GntR"/>
    <property type="match status" value="1"/>
</dbReference>
<evidence type="ECO:0000256" key="2">
    <source>
        <dbReference type="ARBA" id="ARBA00023015"/>
    </source>
</evidence>
<keyword evidence="3" id="KW-0238">DNA-binding</keyword>
<evidence type="ECO:0000256" key="4">
    <source>
        <dbReference type="ARBA" id="ARBA00023163"/>
    </source>
</evidence>
<reference evidence="7 8" key="1">
    <citation type="submission" date="2021-12" db="EMBL/GenBank/DDBJ databases">
        <title>Genome sequence of Kibdelosporangium philippinense ATCC 49844.</title>
        <authorList>
            <person name="Fedorov E.A."/>
            <person name="Omeragic M."/>
            <person name="Shalygina K.F."/>
            <person name="Maclea K.S."/>
        </authorList>
    </citation>
    <scope>NUCLEOTIDE SEQUENCE [LARGE SCALE GENOMIC DNA]</scope>
    <source>
        <strain evidence="7 8">ATCC 49844</strain>
    </source>
</reference>
<feature type="domain" description="HTH gntR-type" evidence="6">
    <location>
        <begin position="224"/>
        <end position="292"/>
    </location>
</feature>
<keyword evidence="2" id="KW-0805">Transcription regulation</keyword>
<keyword evidence="8" id="KW-1185">Reference proteome</keyword>
<evidence type="ECO:0000259" key="6">
    <source>
        <dbReference type="PROSITE" id="PS50949"/>
    </source>
</evidence>
<sequence>MLDVQEFRAEPKGFDPGPRRDIAEITEVRPPGVRICRSTEDTNTAVLVYLHGGAFVRGDLEASDVLCREVAARGPCVVVSVDYRLAPEHLFPAALEDANAAIAWTRKNIEEYGGDPKRIALGGDSVGANLATVTANRNLAGEILVSGLFGLDDHLPESLVTNNEQEVLDGVAELYAGGVPLGDPRLSPLRRKDFRDAPPTFLVTSGGDPFVYQSQMLEGAPLRTRASDQIFAMLRDQICAGEIARGERLPTEKELAARYGVSVNTIREAVRGLSLMGLIEIQHGSGAYVTGSASGVVGTSLGMLLRFEHSGVTDVVCLAGVLHGHAATLAIERATEDDINALREAIDGITGETAGVLGPQVERFLVTFVDATHDPLLGALSRMLDRVVITVITDVYGPDSSTLTAEIGISGRSGSPFSTR</sequence>
<gene>
    <name evidence="7" type="ORF">LWC34_08980</name>
</gene>
<dbReference type="SUPFAM" id="SSF53474">
    <property type="entry name" value="alpha/beta-Hydrolases"/>
    <property type="match status" value="1"/>
</dbReference>
<evidence type="ECO:0000313" key="8">
    <source>
        <dbReference type="Proteomes" id="UP001521150"/>
    </source>
</evidence>
<keyword evidence="1 7" id="KW-0378">Hydrolase</keyword>
<dbReference type="EMBL" id="JAJVCN010000001">
    <property type="protein sequence ID" value="MCE7002961.1"/>
    <property type="molecule type" value="Genomic_DNA"/>
</dbReference>
<dbReference type="PRINTS" id="PR00035">
    <property type="entry name" value="HTHGNTR"/>
</dbReference>
<dbReference type="SUPFAM" id="SSF46785">
    <property type="entry name" value="Winged helix' DNA-binding domain"/>
    <property type="match status" value="1"/>
</dbReference>
<dbReference type="Gene3D" id="1.10.10.10">
    <property type="entry name" value="Winged helix-like DNA-binding domain superfamily/Winged helix DNA-binding domain"/>
    <property type="match status" value="1"/>
</dbReference>
<dbReference type="InterPro" id="IPR029058">
    <property type="entry name" value="AB_hydrolase_fold"/>
</dbReference>
<dbReference type="CDD" id="cd07377">
    <property type="entry name" value="WHTH_GntR"/>
    <property type="match status" value="1"/>
</dbReference>
<evidence type="ECO:0000256" key="5">
    <source>
        <dbReference type="SAM" id="MobiDB-lite"/>
    </source>
</evidence>
<dbReference type="Gene3D" id="3.40.50.1820">
    <property type="entry name" value="alpha/beta hydrolase"/>
    <property type="match status" value="1"/>
</dbReference>
<keyword evidence="4" id="KW-0804">Transcription</keyword>
<evidence type="ECO:0000313" key="7">
    <source>
        <dbReference type="EMBL" id="MCE7002961.1"/>
    </source>
</evidence>